<evidence type="ECO:0000259" key="1">
    <source>
        <dbReference type="PROSITE" id="PS51819"/>
    </source>
</evidence>
<dbReference type="Proteomes" id="UP000614047">
    <property type="component" value="Unassembled WGS sequence"/>
</dbReference>
<dbReference type="AlphaFoldDB" id="A0A931DIP7"/>
<keyword evidence="3" id="KW-1185">Reference proteome</keyword>
<proteinExistence type="predicted"/>
<comment type="caution">
    <text evidence="2">The sequence shown here is derived from an EMBL/GenBank/DDBJ whole genome shotgun (WGS) entry which is preliminary data.</text>
</comment>
<dbReference type="InterPro" id="IPR029068">
    <property type="entry name" value="Glyas_Bleomycin-R_OHBP_Dase"/>
</dbReference>
<dbReference type="SUPFAM" id="SSF54593">
    <property type="entry name" value="Glyoxalase/Bleomycin resistance protein/Dihydroxybiphenyl dioxygenase"/>
    <property type="match status" value="2"/>
</dbReference>
<dbReference type="InterPro" id="IPR037523">
    <property type="entry name" value="VOC_core"/>
</dbReference>
<feature type="domain" description="VOC" evidence="1">
    <location>
        <begin position="139"/>
        <end position="250"/>
    </location>
</feature>
<dbReference type="Gene3D" id="3.10.180.10">
    <property type="entry name" value="2,3-Dihydroxybiphenyl 1,2-Dioxygenase, domain 1"/>
    <property type="match status" value="2"/>
</dbReference>
<dbReference type="Pfam" id="PF00903">
    <property type="entry name" value="Glyoxalase"/>
    <property type="match status" value="2"/>
</dbReference>
<evidence type="ECO:0000313" key="2">
    <source>
        <dbReference type="EMBL" id="MBG6090097.1"/>
    </source>
</evidence>
<dbReference type="PANTHER" id="PTHR33993">
    <property type="entry name" value="GLYOXALASE-RELATED"/>
    <property type="match status" value="1"/>
</dbReference>
<gene>
    <name evidence="2" type="ORF">IW256_004210</name>
</gene>
<dbReference type="CDD" id="cd07247">
    <property type="entry name" value="SgaA_N_like"/>
    <property type="match status" value="2"/>
</dbReference>
<evidence type="ECO:0000313" key="3">
    <source>
        <dbReference type="Proteomes" id="UP000614047"/>
    </source>
</evidence>
<reference evidence="2" key="1">
    <citation type="submission" date="2020-11" db="EMBL/GenBank/DDBJ databases">
        <title>Sequencing the genomes of 1000 actinobacteria strains.</title>
        <authorList>
            <person name="Klenk H.-P."/>
        </authorList>
    </citation>
    <scope>NUCLEOTIDE SEQUENCE</scope>
    <source>
        <strain evidence="2">DSM 43175</strain>
    </source>
</reference>
<dbReference type="GO" id="GO:0016829">
    <property type="term" value="F:lyase activity"/>
    <property type="evidence" value="ECO:0007669"/>
    <property type="project" value="UniProtKB-KW"/>
</dbReference>
<sequence>MTHMTTNAPTGTPNWLDLGIPDMERAKEFYGALFGWEFQDYGAEMGHYHSCLLRGEPVAGMMPNPEAGAKYWWGVYFATDDCDGTVKRVTDSGGTVVNAPDDVGDEGRMAVLKDPAGGQFGLWEGHRHIGTRYVGEPGSMVWVELVTGSPKEAGQFYRSVFGYNLEPIPGESDYTVLNRRDGQPVGGIQGAAPGTGPAWMTYFAVEDPDASADLVRRHGGTAATEPEDTPYGRMCMVKDPFGTEFWLMRPRPRE</sequence>
<dbReference type="PANTHER" id="PTHR33993:SF14">
    <property type="entry name" value="GB|AAF24581.1"/>
    <property type="match status" value="1"/>
</dbReference>
<dbReference type="EMBL" id="JADOUA010000001">
    <property type="protein sequence ID" value="MBG6090097.1"/>
    <property type="molecule type" value="Genomic_DNA"/>
</dbReference>
<protein>
    <submittedName>
        <fullName evidence="2">Enzyme related to lactoylglutathione lyase</fullName>
    </submittedName>
</protein>
<dbReference type="PROSITE" id="PS51819">
    <property type="entry name" value="VOC"/>
    <property type="match status" value="2"/>
</dbReference>
<keyword evidence="2" id="KW-0456">Lyase</keyword>
<feature type="domain" description="VOC" evidence="1">
    <location>
        <begin position="12"/>
        <end position="125"/>
    </location>
</feature>
<dbReference type="InterPro" id="IPR004360">
    <property type="entry name" value="Glyas_Fos-R_dOase_dom"/>
</dbReference>
<dbReference type="RefSeq" id="WP_197012609.1">
    <property type="nucleotide sequence ID" value="NZ_BAABES010000021.1"/>
</dbReference>
<accession>A0A931DIP7</accession>
<organism evidence="2 3">
    <name type="scientific">Actinomadura viridis</name>
    <dbReference type="NCBI Taxonomy" id="58110"/>
    <lineage>
        <taxon>Bacteria</taxon>
        <taxon>Bacillati</taxon>
        <taxon>Actinomycetota</taxon>
        <taxon>Actinomycetes</taxon>
        <taxon>Streptosporangiales</taxon>
        <taxon>Thermomonosporaceae</taxon>
        <taxon>Actinomadura</taxon>
    </lineage>
</organism>
<name>A0A931DIP7_9ACTN</name>
<dbReference type="InterPro" id="IPR052164">
    <property type="entry name" value="Anthracycline_SecMetBiosynth"/>
</dbReference>